<reference evidence="8" key="1">
    <citation type="submission" date="2017-04" db="EMBL/GenBank/DDBJ databases">
        <authorList>
            <person name="Varghese N."/>
            <person name="Submissions S."/>
        </authorList>
    </citation>
    <scope>NUCLEOTIDE SEQUENCE [LARGE SCALE GENOMIC DNA]</scope>
    <source>
        <strain evidence="8">DSM 4125</strain>
    </source>
</reference>
<evidence type="ECO:0000256" key="2">
    <source>
        <dbReference type="ARBA" id="ARBA00006275"/>
    </source>
</evidence>
<sequence length="529" mass="59056">MLHFKKDMKMKNFKSFLLTTLAITAFSCTDLEVEELDSEVIDEDLSSVNVSENLTNLYNSFGAALLNQENTYGLMEITADAQLVPTRGTDWGDGGRWRQFHQHTWTSSNPDVLRSWNDLNRLTFITNQILLSGPDAQEEAETKYMRALATFLILDLWGKVPDRDPSAPVIEDPVILNREEAVARIIEDLSDSQISNLPSAGPGDPSNLRVASKASALFLRAKFFLNKHILLNGGNSGATAENADMQRVISDVDAITAEGFSIQDDYFSIFEEPATSSESIYIITGDNGSTFRIANTLHYNHNFILSGGGWNGFATTSDFYSLFEGPEDTNAPGSGQEERRGFVPNDNLGRGMIFGQQYNFDGEALETRGGAPLFFTSEMPEEITGHGEATGVRLIKYPPIPEVNEETGELEPGNGGPPFQIFMRYADAWLMKAEALHRNGNTSEALVMINELRELREATPLANLSDQDIIDERGRELYIEFWRRQDLIRFGDFLEPWLYKPQSDESKLVFPIPITAVSTNPNLEQNPGY</sequence>
<comment type="similarity">
    <text evidence="2">Belongs to the SusD family.</text>
</comment>
<keyword evidence="3" id="KW-0732">Signal</keyword>
<dbReference type="Proteomes" id="UP000193804">
    <property type="component" value="Unassembled WGS sequence"/>
</dbReference>
<accession>A0A1X7I534</accession>
<feature type="domain" description="RagB/SusD" evidence="6">
    <location>
        <begin position="298"/>
        <end position="498"/>
    </location>
</feature>
<gene>
    <name evidence="7" type="ORF">SAMN05661096_00229</name>
</gene>
<keyword evidence="4" id="KW-0472">Membrane</keyword>
<evidence type="ECO:0000313" key="7">
    <source>
        <dbReference type="EMBL" id="SMG09544.1"/>
    </source>
</evidence>
<evidence type="ECO:0000256" key="3">
    <source>
        <dbReference type="ARBA" id="ARBA00022729"/>
    </source>
</evidence>
<protein>
    <submittedName>
        <fullName evidence="7">Starch-binding associating with outer membrane</fullName>
    </submittedName>
</protein>
<keyword evidence="8" id="KW-1185">Reference proteome</keyword>
<dbReference type="PROSITE" id="PS51257">
    <property type="entry name" value="PROKAR_LIPOPROTEIN"/>
    <property type="match status" value="1"/>
</dbReference>
<name>A0A1X7I534_9BACT</name>
<organism evidence="7 8">
    <name type="scientific">Marivirga sericea</name>
    <dbReference type="NCBI Taxonomy" id="1028"/>
    <lineage>
        <taxon>Bacteria</taxon>
        <taxon>Pseudomonadati</taxon>
        <taxon>Bacteroidota</taxon>
        <taxon>Cytophagia</taxon>
        <taxon>Cytophagales</taxon>
        <taxon>Marivirgaceae</taxon>
        <taxon>Marivirga</taxon>
    </lineage>
</organism>
<keyword evidence="5" id="KW-0998">Cell outer membrane</keyword>
<dbReference type="InterPro" id="IPR012944">
    <property type="entry name" value="SusD_RagB_dom"/>
</dbReference>
<comment type="subcellular location">
    <subcellularLocation>
        <location evidence="1">Cell outer membrane</location>
    </subcellularLocation>
</comment>
<evidence type="ECO:0000256" key="5">
    <source>
        <dbReference type="ARBA" id="ARBA00023237"/>
    </source>
</evidence>
<evidence type="ECO:0000256" key="4">
    <source>
        <dbReference type="ARBA" id="ARBA00023136"/>
    </source>
</evidence>
<dbReference type="InterPro" id="IPR011990">
    <property type="entry name" value="TPR-like_helical_dom_sf"/>
</dbReference>
<dbReference type="STRING" id="1028.SAMN05661096_00229"/>
<dbReference type="GO" id="GO:0009279">
    <property type="term" value="C:cell outer membrane"/>
    <property type="evidence" value="ECO:0007669"/>
    <property type="project" value="UniProtKB-SubCell"/>
</dbReference>
<dbReference type="Pfam" id="PF07980">
    <property type="entry name" value="SusD_RagB"/>
    <property type="match status" value="1"/>
</dbReference>
<proteinExistence type="inferred from homology"/>
<dbReference type="SUPFAM" id="SSF48452">
    <property type="entry name" value="TPR-like"/>
    <property type="match status" value="1"/>
</dbReference>
<dbReference type="EMBL" id="FXAW01000001">
    <property type="protein sequence ID" value="SMG09544.1"/>
    <property type="molecule type" value="Genomic_DNA"/>
</dbReference>
<dbReference type="Gene3D" id="1.25.40.390">
    <property type="match status" value="1"/>
</dbReference>
<evidence type="ECO:0000259" key="6">
    <source>
        <dbReference type="Pfam" id="PF07980"/>
    </source>
</evidence>
<evidence type="ECO:0000313" key="8">
    <source>
        <dbReference type="Proteomes" id="UP000193804"/>
    </source>
</evidence>
<dbReference type="AlphaFoldDB" id="A0A1X7I534"/>
<evidence type="ECO:0000256" key="1">
    <source>
        <dbReference type="ARBA" id="ARBA00004442"/>
    </source>
</evidence>